<dbReference type="GO" id="GO:0071565">
    <property type="term" value="C:nBAF complex"/>
    <property type="evidence" value="ECO:0007669"/>
    <property type="project" value="TreeGrafter"/>
</dbReference>
<dbReference type="PANTHER" id="PTHR12656:SF11">
    <property type="entry name" value="AT-RICH INTERACTIVE DOMAIN-CONTAINING PROTEIN 1B"/>
    <property type="match status" value="1"/>
</dbReference>
<dbReference type="GO" id="GO:0031491">
    <property type="term" value="F:nucleosome binding"/>
    <property type="evidence" value="ECO:0007669"/>
    <property type="project" value="TreeGrafter"/>
</dbReference>
<keyword evidence="2" id="KW-0539">Nucleus</keyword>
<feature type="region of interest" description="Disordered" evidence="3">
    <location>
        <begin position="1"/>
        <end position="95"/>
    </location>
</feature>
<organism evidence="6 7">
    <name type="scientific">Cervus elaphus hippelaphus</name>
    <name type="common">European red deer</name>
    <dbReference type="NCBI Taxonomy" id="46360"/>
    <lineage>
        <taxon>Eukaryota</taxon>
        <taxon>Metazoa</taxon>
        <taxon>Chordata</taxon>
        <taxon>Craniata</taxon>
        <taxon>Vertebrata</taxon>
        <taxon>Euteleostomi</taxon>
        <taxon>Mammalia</taxon>
        <taxon>Eutheria</taxon>
        <taxon>Laurasiatheria</taxon>
        <taxon>Artiodactyla</taxon>
        <taxon>Ruminantia</taxon>
        <taxon>Pecora</taxon>
        <taxon>Cervidae</taxon>
        <taxon>Cervinae</taxon>
        <taxon>Cervus</taxon>
    </lineage>
</organism>
<keyword evidence="4" id="KW-1133">Transmembrane helix</keyword>
<dbReference type="SUPFAM" id="SSF48371">
    <property type="entry name" value="ARM repeat"/>
    <property type="match status" value="1"/>
</dbReference>
<dbReference type="GO" id="GO:0006357">
    <property type="term" value="P:regulation of transcription by RNA polymerase II"/>
    <property type="evidence" value="ECO:0007669"/>
    <property type="project" value="TreeGrafter"/>
</dbReference>
<protein>
    <recommendedName>
        <fullName evidence="5">SWI/SNF-like complex subunit BAF250 C-terminal domain-containing protein</fullName>
    </recommendedName>
</protein>
<dbReference type="InterPro" id="IPR033388">
    <property type="entry name" value="BAF250_C"/>
</dbReference>
<dbReference type="Pfam" id="PF12031">
    <property type="entry name" value="BAF250_C"/>
    <property type="match status" value="1"/>
</dbReference>
<feature type="region of interest" description="Disordered" evidence="3">
    <location>
        <begin position="354"/>
        <end position="426"/>
    </location>
</feature>
<dbReference type="GO" id="GO:0045893">
    <property type="term" value="P:positive regulation of DNA-templated transcription"/>
    <property type="evidence" value="ECO:0007669"/>
    <property type="project" value="TreeGrafter"/>
</dbReference>
<evidence type="ECO:0000256" key="1">
    <source>
        <dbReference type="ARBA" id="ARBA00004123"/>
    </source>
</evidence>
<feature type="region of interest" description="Disordered" evidence="3">
    <location>
        <begin position="476"/>
        <end position="513"/>
    </location>
</feature>
<evidence type="ECO:0000313" key="6">
    <source>
        <dbReference type="EMBL" id="OWK01931.1"/>
    </source>
</evidence>
<dbReference type="GO" id="GO:0035060">
    <property type="term" value="C:brahma complex"/>
    <property type="evidence" value="ECO:0007669"/>
    <property type="project" value="InterPro"/>
</dbReference>
<feature type="transmembrane region" description="Helical" evidence="4">
    <location>
        <begin position="920"/>
        <end position="944"/>
    </location>
</feature>
<name>A0A212C7H9_CEREH</name>
<comment type="subcellular location">
    <subcellularLocation>
        <location evidence="1">Nucleus</location>
    </subcellularLocation>
</comment>
<dbReference type="InterPro" id="IPR016024">
    <property type="entry name" value="ARM-type_fold"/>
</dbReference>
<evidence type="ECO:0000256" key="4">
    <source>
        <dbReference type="SAM" id="Phobius"/>
    </source>
</evidence>
<feature type="non-terminal residue" evidence="6">
    <location>
        <position position="980"/>
    </location>
</feature>
<evidence type="ECO:0000256" key="2">
    <source>
        <dbReference type="ARBA" id="ARBA00023242"/>
    </source>
</evidence>
<keyword evidence="4" id="KW-0812">Transmembrane</keyword>
<evidence type="ECO:0000256" key="3">
    <source>
        <dbReference type="SAM" id="MobiDB-lite"/>
    </source>
</evidence>
<dbReference type="InterPro" id="IPR021906">
    <property type="entry name" value="BAF250/Osa"/>
</dbReference>
<dbReference type="GO" id="GO:0006338">
    <property type="term" value="P:chromatin remodeling"/>
    <property type="evidence" value="ECO:0007669"/>
    <property type="project" value="InterPro"/>
</dbReference>
<feature type="domain" description="SWI/SNF-like complex subunit BAF250 C-terminal" evidence="5">
    <location>
        <begin position="582"/>
        <end position="837"/>
    </location>
</feature>
<feature type="region of interest" description="Disordered" evidence="3">
    <location>
        <begin position="525"/>
        <end position="549"/>
    </location>
</feature>
<proteinExistence type="predicted"/>
<feature type="compositionally biased region" description="Low complexity" evidence="3">
    <location>
        <begin position="149"/>
        <end position="169"/>
    </location>
</feature>
<accession>A0A212C7H9</accession>
<feature type="compositionally biased region" description="Polar residues" evidence="3">
    <location>
        <begin position="1"/>
        <end position="23"/>
    </location>
</feature>
<evidence type="ECO:0000313" key="7">
    <source>
        <dbReference type="Proteomes" id="UP000242450"/>
    </source>
</evidence>
<keyword evidence="7" id="KW-1185">Reference proteome</keyword>
<dbReference type="Proteomes" id="UP000242450">
    <property type="component" value="Chromosome 26"/>
</dbReference>
<evidence type="ECO:0000259" key="5">
    <source>
        <dbReference type="Pfam" id="PF12031"/>
    </source>
</evidence>
<reference evidence="6 7" key="1">
    <citation type="journal article" date="2018" name="Mol. Genet. Genomics">
        <title>The red deer Cervus elaphus genome CerEla1.0: sequencing, annotating, genes, and chromosomes.</title>
        <authorList>
            <person name="Bana N.A."/>
            <person name="Nyiri A."/>
            <person name="Nagy J."/>
            <person name="Frank K."/>
            <person name="Nagy T."/>
            <person name="Steger V."/>
            <person name="Schiller M."/>
            <person name="Lakatos P."/>
            <person name="Sugar L."/>
            <person name="Horn P."/>
            <person name="Barta E."/>
            <person name="Orosz L."/>
        </authorList>
    </citation>
    <scope>NUCLEOTIDE SEQUENCE [LARGE SCALE GENOMIC DNA]</scope>
    <source>
        <strain evidence="6">Hungarian</strain>
    </source>
</reference>
<dbReference type="GO" id="GO:0016514">
    <property type="term" value="C:SWI/SNF complex"/>
    <property type="evidence" value="ECO:0007669"/>
    <property type="project" value="InterPro"/>
</dbReference>
<comment type="caution">
    <text evidence="6">The sequence shown here is derived from an EMBL/GenBank/DDBJ whole genome shotgun (WGS) entry which is preliminary data.</text>
</comment>
<feature type="compositionally biased region" description="Polar residues" evidence="3">
    <location>
        <begin position="214"/>
        <end position="248"/>
    </location>
</feature>
<dbReference type="InterPro" id="IPR011989">
    <property type="entry name" value="ARM-like"/>
</dbReference>
<dbReference type="PANTHER" id="PTHR12656">
    <property type="entry name" value="BRG-1 ASSOCIATED FACTOR 250 BAF250"/>
    <property type="match status" value="1"/>
</dbReference>
<feature type="compositionally biased region" description="Basic and acidic residues" evidence="3">
    <location>
        <begin position="395"/>
        <end position="404"/>
    </location>
</feature>
<keyword evidence="4" id="KW-0472">Membrane</keyword>
<feature type="compositionally biased region" description="Basic and acidic residues" evidence="3">
    <location>
        <begin position="354"/>
        <end position="363"/>
    </location>
</feature>
<sequence>MTQGQMPTSSMQDMYNQSPSGAMSSLGMGPRQQFPYGASYDRRHEPYGQQYPGQGPPSGQPSYGGHQPGLYPQQTNYKRHMDGMYGPPAKRHEGDMYNMQYGSQQQEMYSQYGSSYSGPDRRPLQGQYPYPYNRERVQGPGQIQPHTIPPQMMGGPMQSSSSEGPQQSMWAARNDMPYPYQNRQGPGGPAQAPPYPGMNRTDDMMVPDQRINHESQWPSHVSQRQPYMSSSASMQPITRPPQSSYQTPPSLPNHISRAPSPASFQRSLESRMSPSKSPFLPSMKMQKVMPTVPTSQVTGPPPQPPPIRREITFPPGSLSGFLELLVEYFRKCLIDIFGILMEYEVGDPSQKALDHNAAKRDDSQSLADDSGREEEDAECIEEEEEDEEDEEEEDSGRAETEDRSSTGASPDATADPKEKPRQASKFDKLPIKIVKKNNLFVVDRSDKLGRVQEFSSGLLHWQLGGGDTTEHIQTHFESKMEIPPRRRPPPPLSSTGRKKDQEGKGDSDEHQEKSIIATIDDVLSARPGALPEDTNPGTQTESSKFPFGIHQAKSHRNIKLLEDEPRSRDEAPLCTIAHWQDSLAKRCICVSNIVRSLSFVPGNDAEMSKHPGLVLILGKLILLHHEHPERKRAPQTYEKEEDEDKGVACSKDEWWWDCLEVLRDNTLVTLANISGQLDLSAYTESICLPILDGLLHWMVCPSAEAQDPFPTVGPNSVLSPQRLVLETLCKLSIQDNNVDLILATPPFSRQEKFYATLVRYVGDRKNPVCREMSMALLSNLAQGDALAARAIAVQKGSIGNLISFLEDGVTMAQYQQSQHNLMHMQPPPLEPPSVDMMCRAAKALLAMARVDENRSEFLLHEGRLLDISISAVLNSLVASVICDVLFQIGHVGRRKENLCSSAPSTIYQLGIKEIINSNSYKINICCLCVQIFFLMFFSMSYYIFLGSKLTLKKKVNSKRCYKMGKFHHTETKRRKLIDFL</sequence>
<dbReference type="Gene3D" id="1.25.10.10">
    <property type="entry name" value="Leucine-rich Repeat Variant"/>
    <property type="match status" value="1"/>
</dbReference>
<feature type="compositionally biased region" description="Basic and acidic residues" evidence="3">
    <location>
        <begin position="414"/>
        <end position="426"/>
    </location>
</feature>
<dbReference type="GO" id="GO:0005654">
    <property type="term" value="C:nucleoplasm"/>
    <property type="evidence" value="ECO:0007669"/>
    <property type="project" value="TreeGrafter"/>
</dbReference>
<feature type="compositionally biased region" description="Acidic residues" evidence="3">
    <location>
        <begin position="371"/>
        <end position="394"/>
    </location>
</feature>
<feature type="compositionally biased region" description="Low complexity" evidence="3">
    <location>
        <begin position="60"/>
        <end position="69"/>
    </location>
</feature>
<dbReference type="EMBL" id="MKHE01000026">
    <property type="protein sequence ID" value="OWK01931.1"/>
    <property type="molecule type" value="Genomic_DNA"/>
</dbReference>
<feature type="compositionally biased region" description="Polar residues" evidence="3">
    <location>
        <begin position="262"/>
        <end position="276"/>
    </location>
</feature>
<feature type="region of interest" description="Disordered" evidence="3">
    <location>
        <begin position="109"/>
        <end position="312"/>
    </location>
</feature>
<feature type="compositionally biased region" description="Basic and acidic residues" evidence="3">
    <location>
        <begin position="497"/>
        <end position="513"/>
    </location>
</feature>
<dbReference type="AlphaFoldDB" id="A0A212C7H9"/>
<gene>
    <name evidence="6" type="ORF">Celaphus_00019129</name>
</gene>
<dbReference type="OrthoDB" id="8709537at2759"/>